<evidence type="ECO:0000313" key="1">
    <source>
        <dbReference type="EMBL" id="KAF9494936.1"/>
    </source>
</evidence>
<evidence type="ECO:0000313" key="2">
    <source>
        <dbReference type="Proteomes" id="UP000807025"/>
    </source>
</evidence>
<gene>
    <name evidence="1" type="ORF">BDN71DRAFT_1392438</name>
</gene>
<protein>
    <submittedName>
        <fullName evidence="1">Uncharacterized protein</fullName>
    </submittedName>
</protein>
<organism evidence="1 2">
    <name type="scientific">Pleurotus eryngii</name>
    <name type="common">Boletus of the steppes</name>
    <dbReference type="NCBI Taxonomy" id="5323"/>
    <lineage>
        <taxon>Eukaryota</taxon>
        <taxon>Fungi</taxon>
        <taxon>Dikarya</taxon>
        <taxon>Basidiomycota</taxon>
        <taxon>Agaricomycotina</taxon>
        <taxon>Agaricomycetes</taxon>
        <taxon>Agaricomycetidae</taxon>
        <taxon>Agaricales</taxon>
        <taxon>Pleurotineae</taxon>
        <taxon>Pleurotaceae</taxon>
        <taxon>Pleurotus</taxon>
    </lineage>
</organism>
<reference evidence="1" key="1">
    <citation type="submission" date="2020-11" db="EMBL/GenBank/DDBJ databases">
        <authorList>
            <consortium name="DOE Joint Genome Institute"/>
            <person name="Ahrendt S."/>
            <person name="Riley R."/>
            <person name="Andreopoulos W."/>
            <person name="Labutti K."/>
            <person name="Pangilinan J."/>
            <person name="Ruiz-Duenas F.J."/>
            <person name="Barrasa J.M."/>
            <person name="Sanchez-Garcia M."/>
            <person name="Camarero S."/>
            <person name="Miyauchi S."/>
            <person name="Serrano A."/>
            <person name="Linde D."/>
            <person name="Babiker R."/>
            <person name="Drula E."/>
            <person name="Ayuso-Fernandez I."/>
            <person name="Pacheco R."/>
            <person name="Padilla G."/>
            <person name="Ferreira P."/>
            <person name="Barriuso J."/>
            <person name="Kellner H."/>
            <person name="Castanera R."/>
            <person name="Alfaro M."/>
            <person name="Ramirez L."/>
            <person name="Pisabarro A.G."/>
            <person name="Kuo A."/>
            <person name="Tritt A."/>
            <person name="Lipzen A."/>
            <person name="He G."/>
            <person name="Yan M."/>
            <person name="Ng V."/>
            <person name="Cullen D."/>
            <person name="Martin F."/>
            <person name="Rosso M.-N."/>
            <person name="Henrissat B."/>
            <person name="Hibbett D."/>
            <person name="Martinez A.T."/>
            <person name="Grigoriev I.V."/>
        </authorList>
    </citation>
    <scope>NUCLEOTIDE SEQUENCE</scope>
    <source>
        <strain evidence="1">ATCC 90797</strain>
    </source>
</reference>
<accession>A0A9P5ZWH7</accession>
<keyword evidence="2" id="KW-1185">Reference proteome</keyword>
<proteinExistence type="predicted"/>
<comment type="caution">
    <text evidence="1">The sequence shown here is derived from an EMBL/GenBank/DDBJ whole genome shotgun (WGS) entry which is preliminary data.</text>
</comment>
<sequence>MLFPTTNIKLYNVLRLADDGLNWVTYKAQILTAFGVKGLKQHIEGCVQEPCQTEICKDSKIHIVNQNEVILDNKVVELDDEQDCYDQSKDQVRQQIYKTISN</sequence>
<dbReference type="EMBL" id="MU154567">
    <property type="protein sequence ID" value="KAF9494936.1"/>
    <property type="molecule type" value="Genomic_DNA"/>
</dbReference>
<dbReference type="OrthoDB" id="2692435at2759"/>
<dbReference type="AlphaFoldDB" id="A0A9P5ZWH7"/>
<name>A0A9P5ZWH7_PLEER</name>
<dbReference type="Proteomes" id="UP000807025">
    <property type="component" value="Unassembled WGS sequence"/>
</dbReference>